<accession>A0A6A7BV95</accession>
<reference evidence="1" key="1">
    <citation type="journal article" date="2020" name="Stud. Mycol.">
        <title>101 Dothideomycetes genomes: a test case for predicting lifestyles and emergence of pathogens.</title>
        <authorList>
            <person name="Haridas S."/>
            <person name="Albert R."/>
            <person name="Binder M."/>
            <person name="Bloem J."/>
            <person name="Labutti K."/>
            <person name="Salamov A."/>
            <person name="Andreopoulos B."/>
            <person name="Baker S."/>
            <person name="Barry K."/>
            <person name="Bills G."/>
            <person name="Bluhm B."/>
            <person name="Cannon C."/>
            <person name="Castanera R."/>
            <person name="Culley D."/>
            <person name="Daum C."/>
            <person name="Ezra D."/>
            <person name="Gonzalez J."/>
            <person name="Henrissat B."/>
            <person name="Kuo A."/>
            <person name="Liang C."/>
            <person name="Lipzen A."/>
            <person name="Lutzoni F."/>
            <person name="Magnuson J."/>
            <person name="Mondo S."/>
            <person name="Nolan M."/>
            <person name="Ohm R."/>
            <person name="Pangilinan J."/>
            <person name="Park H.-J."/>
            <person name="Ramirez L."/>
            <person name="Alfaro M."/>
            <person name="Sun H."/>
            <person name="Tritt A."/>
            <person name="Yoshinaga Y."/>
            <person name="Zwiers L.-H."/>
            <person name="Turgeon B."/>
            <person name="Goodwin S."/>
            <person name="Spatafora J."/>
            <person name="Crous P."/>
            <person name="Grigoriev I."/>
        </authorList>
    </citation>
    <scope>NUCLEOTIDE SEQUENCE</scope>
    <source>
        <strain evidence="1">CBS 480.64</strain>
    </source>
</reference>
<sequence>MPVEMADQGSYDVLLHPSKLRVQQADLLYKGIIPAAQIARPAMYRYSVANIKRMFDEDEDEDDGLEKLLCRHRKEAGKRQDNRAGDAQEIGSRPRGSACTIVDTTALTSSSENAALRFPWACQLLKALDIFHGYFFVTCQAGGRRKCCLMS</sequence>
<dbReference type="AlphaFoldDB" id="A0A6A7BV95"/>
<name>A0A6A7BV95_9PEZI</name>
<evidence type="ECO:0000313" key="1">
    <source>
        <dbReference type="EMBL" id="KAF2859161.1"/>
    </source>
</evidence>
<keyword evidence="2" id="KW-1185">Reference proteome</keyword>
<protein>
    <submittedName>
        <fullName evidence="1">Uncharacterized protein</fullName>
    </submittedName>
</protein>
<gene>
    <name evidence="1" type="ORF">K470DRAFT_259178</name>
</gene>
<evidence type="ECO:0000313" key="2">
    <source>
        <dbReference type="Proteomes" id="UP000799421"/>
    </source>
</evidence>
<dbReference type="EMBL" id="MU005997">
    <property type="protein sequence ID" value="KAF2859161.1"/>
    <property type="molecule type" value="Genomic_DNA"/>
</dbReference>
<proteinExistence type="predicted"/>
<organism evidence="1 2">
    <name type="scientific">Piedraia hortae CBS 480.64</name>
    <dbReference type="NCBI Taxonomy" id="1314780"/>
    <lineage>
        <taxon>Eukaryota</taxon>
        <taxon>Fungi</taxon>
        <taxon>Dikarya</taxon>
        <taxon>Ascomycota</taxon>
        <taxon>Pezizomycotina</taxon>
        <taxon>Dothideomycetes</taxon>
        <taxon>Dothideomycetidae</taxon>
        <taxon>Capnodiales</taxon>
        <taxon>Piedraiaceae</taxon>
        <taxon>Piedraia</taxon>
    </lineage>
</organism>
<dbReference type="Proteomes" id="UP000799421">
    <property type="component" value="Unassembled WGS sequence"/>
</dbReference>